<accession>A0A103ZNF7</accession>
<organism evidence="2 3">
    <name type="scientific">Burkholderia cepacia</name>
    <name type="common">Pseudomonas cepacia</name>
    <dbReference type="NCBI Taxonomy" id="292"/>
    <lineage>
        <taxon>Bacteria</taxon>
        <taxon>Pseudomonadati</taxon>
        <taxon>Pseudomonadota</taxon>
        <taxon>Betaproteobacteria</taxon>
        <taxon>Burkholderiales</taxon>
        <taxon>Burkholderiaceae</taxon>
        <taxon>Burkholderia</taxon>
        <taxon>Burkholderia cepacia complex</taxon>
    </lineage>
</organism>
<dbReference type="RefSeq" id="WP_059729616.1">
    <property type="nucleotide sequence ID" value="NZ_LOYH01000048.1"/>
</dbReference>
<name>A0A103ZNF7_BURCE</name>
<dbReference type="Proteomes" id="UP000069001">
    <property type="component" value="Unassembled WGS sequence"/>
</dbReference>
<dbReference type="EMBL" id="LOYH01000048">
    <property type="protein sequence ID" value="KVK83143.1"/>
    <property type="molecule type" value="Genomic_DNA"/>
</dbReference>
<protein>
    <recommendedName>
        <fullName evidence="1">ABC-type transport auxiliary lipoprotein component domain-containing protein</fullName>
    </recommendedName>
</protein>
<evidence type="ECO:0000259" key="1">
    <source>
        <dbReference type="Pfam" id="PF03886"/>
    </source>
</evidence>
<dbReference type="SUPFAM" id="SSF159594">
    <property type="entry name" value="XCC0632-like"/>
    <property type="match status" value="1"/>
</dbReference>
<dbReference type="Pfam" id="PF03886">
    <property type="entry name" value="ABC_trans_aux"/>
    <property type="match status" value="1"/>
</dbReference>
<gene>
    <name evidence="2" type="ORF">WS90_13845</name>
</gene>
<reference evidence="2 3" key="1">
    <citation type="submission" date="2015-11" db="EMBL/GenBank/DDBJ databases">
        <title>Expanding the genomic diversity of Burkholderia species for the development of highly accurate diagnostics.</title>
        <authorList>
            <person name="Sahl J."/>
            <person name="Keim P."/>
            <person name="Wagner D."/>
        </authorList>
    </citation>
    <scope>NUCLEOTIDE SEQUENCE [LARGE SCALE GENOMIC DNA]</scope>
    <source>
        <strain evidence="2 3">MSMB1302</strain>
    </source>
</reference>
<evidence type="ECO:0000313" key="3">
    <source>
        <dbReference type="Proteomes" id="UP000069001"/>
    </source>
</evidence>
<sequence length="204" mass="21725">MIGHSSLVSTALGWTLGTSILTGCASPEPRYYTLEQVSAGRAAVEQCAAPATGTGSRWIEVAPVAVPERLNRANLILNQRNGTFKLLEQDRWLAPLPDELRDALSQRLQSSLGAVDIYQRNPSGVKPQYRVTAAVVSMDAELGIRAGAVINWTVQRVSDGQLTAGRTQAERPAPGELGSLVLAYQQIVTQAAADIAMAVCALKS</sequence>
<evidence type="ECO:0000313" key="2">
    <source>
        <dbReference type="EMBL" id="KVK83143.1"/>
    </source>
</evidence>
<comment type="caution">
    <text evidence="2">The sequence shown here is derived from an EMBL/GenBank/DDBJ whole genome shotgun (WGS) entry which is preliminary data.</text>
</comment>
<feature type="domain" description="ABC-type transport auxiliary lipoprotein component" evidence="1">
    <location>
        <begin position="45"/>
        <end position="196"/>
    </location>
</feature>
<dbReference type="Gene3D" id="3.40.50.10610">
    <property type="entry name" value="ABC-type transport auxiliary lipoprotein component"/>
    <property type="match status" value="1"/>
</dbReference>
<dbReference type="AlphaFoldDB" id="A0A103ZNF7"/>
<proteinExistence type="predicted"/>
<dbReference type="InterPro" id="IPR005586">
    <property type="entry name" value="ABC_trans_aux"/>
</dbReference>